<sequence>MRKNKILYFTILSIISFLVCRCTSQEKKNSEIVVEDSIFGGKENRDNWNRAFAYSDMLRKTKGEITTYSPRYLYKIFLYEKEAYKKIISFEADLNSTIILRQGESDNFFNNESEKCSFDSSRYLRITQVLPENINCKSINLAYKEGEWYVFSTEELKIDYTKNLVIV</sequence>
<organism evidence="1">
    <name type="scientific">Myoviridae sp. ctlHW5</name>
    <dbReference type="NCBI Taxonomy" id="2826691"/>
    <lineage>
        <taxon>Viruses</taxon>
        <taxon>Duplodnaviria</taxon>
        <taxon>Heunggongvirae</taxon>
        <taxon>Uroviricota</taxon>
        <taxon>Caudoviricetes</taxon>
    </lineage>
</organism>
<proteinExistence type="predicted"/>
<name>A0A8S5N7B2_9CAUD</name>
<protein>
    <submittedName>
        <fullName evidence="1">Uncharacterized protein</fullName>
    </submittedName>
</protein>
<dbReference type="EMBL" id="BK015089">
    <property type="protein sequence ID" value="DAD90566.1"/>
    <property type="molecule type" value="Genomic_DNA"/>
</dbReference>
<evidence type="ECO:0000313" key="1">
    <source>
        <dbReference type="EMBL" id="DAD90566.1"/>
    </source>
</evidence>
<accession>A0A8S5N7B2</accession>
<reference evidence="1" key="1">
    <citation type="journal article" date="2021" name="Proc. Natl. Acad. Sci. U.S.A.">
        <title>A Catalog of Tens of Thousands of Viruses from Human Metagenomes Reveals Hidden Associations with Chronic Diseases.</title>
        <authorList>
            <person name="Tisza M.J."/>
            <person name="Buck C.B."/>
        </authorList>
    </citation>
    <scope>NUCLEOTIDE SEQUENCE</scope>
    <source>
        <strain evidence="1">CtlHW5</strain>
    </source>
</reference>